<organism evidence="3 4">
    <name type="scientific">Sporothrix schenckii 1099-18</name>
    <dbReference type="NCBI Taxonomy" id="1397361"/>
    <lineage>
        <taxon>Eukaryota</taxon>
        <taxon>Fungi</taxon>
        <taxon>Dikarya</taxon>
        <taxon>Ascomycota</taxon>
        <taxon>Pezizomycotina</taxon>
        <taxon>Sordariomycetes</taxon>
        <taxon>Sordariomycetidae</taxon>
        <taxon>Ophiostomatales</taxon>
        <taxon>Ophiostomataceae</taxon>
        <taxon>Sporothrix</taxon>
    </lineage>
</organism>
<feature type="region of interest" description="Disordered" evidence="1">
    <location>
        <begin position="125"/>
        <end position="168"/>
    </location>
</feature>
<proteinExistence type="predicted"/>
<feature type="compositionally biased region" description="Low complexity" evidence="1">
    <location>
        <begin position="961"/>
        <end position="982"/>
    </location>
</feature>
<feature type="region of interest" description="Disordered" evidence="1">
    <location>
        <begin position="359"/>
        <end position="402"/>
    </location>
</feature>
<feature type="compositionally biased region" description="Low complexity" evidence="1">
    <location>
        <begin position="158"/>
        <end position="168"/>
    </location>
</feature>
<dbReference type="AlphaFoldDB" id="A0A0F2MEH5"/>
<feature type="compositionally biased region" description="Basic and acidic residues" evidence="1">
    <location>
        <begin position="365"/>
        <end position="381"/>
    </location>
</feature>
<feature type="region of interest" description="Disordered" evidence="1">
    <location>
        <begin position="848"/>
        <end position="1054"/>
    </location>
</feature>
<dbReference type="OrthoDB" id="10259843at2759"/>
<feature type="compositionally biased region" description="Basic and acidic residues" evidence="1">
    <location>
        <begin position="61"/>
        <end position="77"/>
    </location>
</feature>
<dbReference type="KEGG" id="ssck:SPSK_02185"/>
<sequence>MRQPPFHAWPNSSLGLRLLPQGSSNKIVGRLSCPVIVIAKCTFLARTCLRRPAAAVFASSHDDHKATQWSPDNDRRQTTHRQHLHLSSTRASCPNRPHPRRLLAEKENVAPFWRNRLFQRGARAARAPPVSWKHPHALTRQRPPAPSSTSFPTPPSPSTESTASSPSSIIGHLLRSKASFLAGYRAARSTAALGPPPRVPLRERYVRFRLETLPRYRQRAHTRLYRFVVDRAARRRRLREQQLTARLLPLAMQNAYNNGSGSGNDGAAERGSRRRRFAALANNVYRAGVAAASEIRDQYNTSWAARDGDGGSASGDRDDDRPPHIPGAFPDVSFATGGDAQMVLFPMYAKRHVRKYGKSVAAGPWHDRDRDRDRDRERGDDTDSSTERMQVGRHPDAPLTPNWHQEFARLEDEKAVVDVNVHGWLYLANRGPLTRKNRILIGLARRLSGIPAPNQWAPVTTGQDASVATASPAGHAGSGEDAREAQKIMRAAEAIERRGQGEKEVANRGGYSETPETAASYDDDSSSDDAAGHRQARMPHPPAAAGPGKLTPKSSWPLSGNGGSSGGSTTPELTEAELVAANTNLLARLGPFLTTPVVDQPVTLFFYNDAQSQSRTVTTSDAGHFSTCAALDFVPTHVRVLVSSSNGGAERAASASSPANISANETALVNSLTEPLSAVAPIDLVEDRGVSLISDIDDTIKASNIALGTREIFRNTFVKELAGMAVEGTRAWYTSLHDLGVQFHYCSNSPWQLFPMLTTFFKQAGLPRGPLHLKQYSGMLQGIFEPVAERKRGTLEKILRDFPHRRFLLVGDSGEADLEVYTDLVLAHPGRVLAIFIRDVTTPEQPGYFDATWTPTPSIAGDSSRRPALPPRMATAPPKPKPTPEPEGPVMGTLIDFDDDPPSTTTSTDAGNALPSTIPPLSASSSSASLHTTGRKPLPPPRPSKPLALRSSMAASTTPNTAAGPPASAQAPSPTTSTAPASRLVPPPPPPRKPVGSASSTANNSGRSSPRVPSDADDAPPPPPPRRVRTADYDRSDRPDQPARQQSLPPNKKVDMWRRRLAHAQDMLGPQGVALYTWRRGQDVAVEAVGIVKQALKEG</sequence>
<dbReference type="GeneID" id="27664337"/>
<dbReference type="Proteomes" id="UP000033710">
    <property type="component" value="Unassembled WGS sequence"/>
</dbReference>
<feature type="compositionally biased region" description="Low complexity" evidence="1">
    <location>
        <begin position="902"/>
        <end position="936"/>
    </location>
</feature>
<dbReference type="Pfam" id="PF09949">
    <property type="entry name" value="APP1_cat"/>
    <property type="match status" value="1"/>
</dbReference>
<feature type="compositionally biased region" description="Basic and acidic residues" evidence="1">
    <location>
        <begin position="1029"/>
        <end position="1041"/>
    </location>
</feature>
<evidence type="ECO:0000256" key="1">
    <source>
        <dbReference type="SAM" id="MobiDB-lite"/>
    </source>
</evidence>
<dbReference type="GO" id="GO:0030479">
    <property type="term" value="C:actin cortical patch"/>
    <property type="evidence" value="ECO:0007669"/>
    <property type="project" value="TreeGrafter"/>
</dbReference>
<protein>
    <submittedName>
        <fullName evidence="3">Actin cytoskeleton organization protein App1</fullName>
    </submittedName>
</protein>
<comment type="caution">
    <text evidence="3">The sequence shown here is derived from an EMBL/GenBank/DDBJ whole genome shotgun (WGS) entry which is preliminary data.</text>
</comment>
<dbReference type="RefSeq" id="XP_016589232.1">
    <property type="nucleotide sequence ID" value="XM_016729060.1"/>
</dbReference>
<feature type="compositionally biased region" description="Polar residues" evidence="1">
    <location>
        <begin position="997"/>
        <end position="1006"/>
    </location>
</feature>
<dbReference type="VEuPathDB" id="FungiDB:SPSK_02185"/>
<dbReference type="InterPro" id="IPR019236">
    <property type="entry name" value="APP1_cat"/>
</dbReference>
<feature type="domain" description="Phosphatidate phosphatase APP1 catalytic" evidence="2">
    <location>
        <begin position="690"/>
        <end position="839"/>
    </location>
</feature>
<feature type="region of interest" description="Disordered" evidence="1">
    <location>
        <begin position="303"/>
        <end position="333"/>
    </location>
</feature>
<feature type="compositionally biased region" description="Pro residues" evidence="1">
    <location>
        <begin position="877"/>
        <end position="887"/>
    </location>
</feature>
<dbReference type="PANTHER" id="PTHR28208">
    <property type="entry name" value="PHOSPHATIDATE PHOSPHATASE APP1"/>
    <property type="match status" value="1"/>
</dbReference>
<dbReference type="EMBL" id="AXCR01000006">
    <property type="protein sequence ID" value="KJR86556.1"/>
    <property type="molecule type" value="Genomic_DNA"/>
</dbReference>
<feature type="region of interest" description="Disordered" evidence="1">
    <location>
        <begin position="61"/>
        <end position="98"/>
    </location>
</feature>
<gene>
    <name evidence="3" type="ORF">SPSK_02185</name>
</gene>
<name>A0A0F2MEH5_SPOSC</name>
<dbReference type="InterPro" id="IPR052935">
    <property type="entry name" value="Mg2+_PAP"/>
</dbReference>
<dbReference type="PANTHER" id="PTHR28208:SF3">
    <property type="entry name" value="PHOSPHATIDATE PHOSPHATASE APP1"/>
    <property type="match status" value="1"/>
</dbReference>
<reference evidence="3 4" key="2">
    <citation type="journal article" date="2015" name="Eukaryot. Cell">
        <title>Asexual propagation of a virulent clone complex in a human and feline outbreak of sporotrichosis.</title>
        <authorList>
            <person name="Teixeira Mde M."/>
            <person name="Rodrigues A.M."/>
            <person name="Tsui C.K."/>
            <person name="de Almeida L.G."/>
            <person name="Van Diepeningen A.D."/>
            <person name="van den Ende B.G."/>
            <person name="Fernandes G.F."/>
            <person name="Kano R."/>
            <person name="Hamelin R.C."/>
            <person name="Lopes-Bezerra L.M."/>
            <person name="Vasconcelos A.T."/>
            <person name="de Hoog S."/>
            <person name="de Camargo Z.P."/>
            <person name="Felipe M.S."/>
        </authorList>
    </citation>
    <scope>NUCLEOTIDE SEQUENCE [LARGE SCALE GENOMIC DNA]</scope>
    <source>
        <strain evidence="3 4">1099-18</strain>
    </source>
</reference>
<feature type="compositionally biased region" description="Basic and acidic residues" evidence="1">
    <location>
        <begin position="478"/>
        <end position="487"/>
    </location>
</feature>
<feature type="region of interest" description="Disordered" evidence="1">
    <location>
        <begin position="458"/>
        <end position="571"/>
    </location>
</feature>
<evidence type="ECO:0000313" key="3">
    <source>
        <dbReference type="EMBL" id="KJR86556.1"/>
    </source>
</evidence>
<feature type="compositionally biased region" description="Polar residues" evidence="1">
    <location>
        <begin position="458"/>
        <end position="469"/>
    </location>
</feature>
<evidence type="ECO:0000259" key="2">
    <source>
        <dbReference type="Pfam" id="PF09949"/>
    </source>
</evidence>
<evidence type="ECO:0000313" key="4">
    <source>
        <dbReference type="Proteomes" id="UP000033710"/>
    </source>
</evidence>
<dbReference type="GO" id="GO:0008195">
    <property type="term" value="F:phosphatidate phosphatase activity"/>
    <property type="evidence" value="ECO:0007669"/>
    <property type="project" value="InterPro"/>
</dbReference>
<feature type="compositionally biased region" description="Basic and acidic residues" evidence="1">
    <location>
        <begin position="493"/>
        <end position="506"/>
    </location>
</feature>
<reference evidence="3 4" key="1">
    <citation type="journal article" date="2014" name="BMC Genomics">
        <title>Comparative genomics of the major fungal agents of human and animal Sporotrichosis: Sporothrix schenckii and Sporothrix brasiliensis.</title>
        <authorList>
            <person name="Teixeira M.M."/>
            <person name="de Almeida L.G."/>
            <person name="Kubitschek-Barreira P."/>
            <person name="Alves F.L."/>
            <person name="Kioshima E.S."/>
            <person name="Abadio A.K."/>
            <person name="Fernandes L."/>
            <person name="Derengowski L.S."/>
            <person name="Ferreira K.S."/>
            <person name="Souza R.C."/>
            <person name="Ruiz J.C."/>
            <person name="de Andrade N.C."/>
            <person name="Paes H.C."/>
            <person name="Nicola A.M."/>
            <person name="Albuquerque P."/>
            <person name="Gerber A.L."/>
            <person name="Martins V.P."/>
            <person name="Peconick L.D."/>
            <person name="Neto A.V."/>
            <person name="Chaucanez C.B."/>
            <person name="Silva P.A."/>
            <person name="Cunha O.L."/>
            <person name="de Oliveira F.F."/>
            <person name="dos Santos T.C."/>
            <person name="Barros A.L."/>
            <person name="Soares M.A."/>
            <person name="de Oliveira L.M."/>
            <person name="Marini M.M."/>
            <person name="Villalobos-Duno H."/>
            <person name="Cunha M.M."/>
            <person name="de Hoog S."/>
            <person name="da Silveira J.F."/>
            <person name="Henrissat B."/>
            <person name="Nino-Vega G.A."/>
            <person name="Cisalpino P.S."/>
            <person name="Mora-Montes H.M."/>
            <person name="Almeida S.R."/>
            <person name="Stajich J.E."/>
            <person name="Lopes-Bezerra L.M."/>
            <person name="Vasconcelos A.T."/>
            <person name="Felipe M.S."/>
        </authorList>
    </citation>
    <scope>NUCLEOTIDE SEQUENCE [LARGE SCALE GENOMIC DNA]</scope>
    <source>
        <strain evidence="3 4">1099-18</strain>
    </source>
</reference>
<accession>A0A0F2MEH5</accession>